<name>A0A8X6UGZ1_NEPPI</name>
<organism evidence="2 3">
    <name type="scientific">Nephila pilipes</name>
    <name type="common">Giant wood spider</name>
    <name type="synonym">Nephila maculata</name>
    <dbReference type="NCBI Taxonomy" id="299642"/>
    <lineage>
        <taxon>Eukaryota</taxon>
        <taxon>Metazoa</taxon>
        <taxon>Ecdysozoa</taxon>
        <taxon>Arthropoda</taxon>
        <taxon>Chelicerata</taxon>
        <taxon>Arachnida</taxon>
        <taxon>Araneae</taxon>
        <taxon>Araneomorphae</taxon>
        <taxon>Entelegynae</taxon>
        <taxon>Araneoidea</taxon>
        <taxon>Nephilidae</taxon>
        <taxon>Nephila</taxon>
    </lineage>
</organism>
<evidence type="ECO:0000313" key="3">
    <source>
        <dbReference type="Proteomes" id="UP000887013"/>
    </source>
</evidence>
<dbReference type="EMBL" id="BMAW01121991">
    <property type="protein sequence ID" value="GFT96934.1"/>
    <property type="molecule type" value="Genomic_DNA"/>
</dbReference>
<comment type="caution">
    <text evidence="2">The sequence shown here is derived from an EMBL/GenBank/DDBJ whole genome shotgun (WGS) entry which is preliminary data.</text>
</comment>
<keyword evidence="3" id="KW-1185">Reference proteome</keyword>
<proteinExistence type="predicted"/>
<sequence>MPPGGSATGTPGA</sequence>
<accession>A0A8X6UGZ1</accession>
<evidence type="ECO:0000313" key="1">
    <source>
        <dbReference type="EMBL" id="GFT96934.1"/>
    </source>
</evidence>
<evidence type="ECO:0000313" key="2">
    <source>
        <dbReference type="EMBL" id="GFU31997.1"/>
    </source>
</evidence>
<reference evidence="2" key="1">
    <citation type="submission" date="2020-08" db="EMBL/GenBank/DDBJ databases">
        <title>Multicomponent nature underlies the extraordinary mechanical properties of spider dragline silk.</title>
        <authorList>
            <person name="Kono N."/>
            <person name="Nakamura H."/>
            <person name="Mori M."/>
            <person name="Yoshida Y."/>
            <person name="Ohtoshi R."/>
            <person name="Malay A.D."/>
            <person name="Moran D.A.P."/>
            <person name="Tomita M."/>
            <person name="Numata K."/>
            <person name="Arakawa K."/>
        </authorList>
    </citation>
    <scope>NUCLEOTIDE SEQUENCE</scope>
</reference>
<protein>
    <submittedName>
        <fullName evidence="2">Uncharacterized protein</fullName>
    </submittedName>
</protein>
<dbReference type="EMBL" id="BMAW01033813">
    <property type="protein sequence ID" value="GFU31997.1"/>
    <property type="molecule type" value="Genomic_DNA"/>
</dbReference>
<feature type="non-terminal residue" evidence="2">
    <location>
        <position position="13"/>
    </location>
</feature>
<dbReference type="Proteomes" id="UP000887013">
    <property type="component" value="Unassembled WGS sequence"/>
</dbReference>
<gene>
    <name evidence="1" type="ORF">NPIL_616511</name>
    <name evidence="2" type="ORF">NPIL_620911</name>
</gene>